<dbReference type="EMBL" id="CYSA01000028">
    <property type="protein sequence ID" value="CUH68707.1"/>
    <property type="molecule type" value="Genomic_DNA"/>
</dbReference>
<gene>
    <name evidence="2" type="ORF">TG4357_03749</name>
</gene>
<sequence>MRHHIRREKTDPASDMWRVLRIGLSIGLILLLVLPLFIN</sequence>
<keyword evidence="1" id="KW-0472">Membrane</keyword>
<evidence type="ECO:0000256" key="1">
    <source>
        <dbReference type="SAM" id="Phobius"/>
    </source>
</evidence>
<keyword evidence="3" id="KW-1185">Reference proteome</keyword>
<reference evidence="2 3" key="1">
    <citation type="submission" date="2015-09" db="EMBL/GenBank/DDBJ databases">
        <authorList>
            <consortium name="Swine Surveillance"/>
        </authorList>
    </citation>
    <scope>NUCLEOTIDE SEQUENCE [LARGE SCALE GENOMIC DNA]</scope>
    <source>
        <strain evidence="2 3">CECT 4357</strain>
    </source>
</reference>
<dbReference type="AlphaFoldDB" id="A0A0P1FKV3"/>
<evidence type="ECO:0000313" key="2">
    <source>
        <dbReference type="EMBL" id="CUH68707.1"/>
    </source>
</evidence>
<name>A0A0P1FKV3_THAGE</name>
<proteinExistence type="predicted"/>
<feature type="transmembrane region" description="Helical" evidence="1">
    <location>
        <begin position="20"/>
        <end position="38"/>
    </location>
</feature>
<evidence type="ECO:0000313" key="3">
    <source>
        <dbReference type="Proteomes" id="UP000051587"/>
    </source>
</evidence>
<organism evidence="2 3">
    <name type="scientific">Thalassovita gelatinovora</name>
    <name type="common">Thalassobius gelatinovorus</name>
    <dbReference type="NCBI Taxonomy" id="53501"/>
    <lineage>
        <taxon>Bacteria</taxon>
        <taxon>Pseudomonadati</taxon>
        <taxon>Pseudomonadota</taxon>
        <taxon>Alphaproteobacteria</taxon>
        <taxon>Rhodobacterales</taxon>
        <taxon>Roseobacteraceae</taxon>
        <taxon>Thalassovita</taxon>
    </lineage>
</organism>
<dbReference type="Proteomes" id="UP000051587">
    <property type="component" value="Unassembled WGS sequence"/>
</dbReference>
<keyword evidence="1" id="KW-0812">Transmembrane</keyword>
<accession>A0A0P1FKV3</accession>
<keyword evidence="1" id="KW-1133">Transmembrane helix</keyword>
<protein>
    <submittedName>
        <fullName evidence="2">Uncharacterized protein</fullName>
    </submittedName>
</protein>